<keyword evidence="8" id="KW-1185">Reference proteome</keyword>
<dbReference type="Proteomes" id="UP000019277">
    <property type="component" value="Unassembled WGS sequence"/>
</dbReference>
<dbReference type="Pfam" id="PF00293">
    <property type="entry name" value="NUDIX"/>
    <property type="match status" value="1"/>
</dbReference>
<evidence type="ECO:0000256" key="2">
    <source>
        <dbReference type="ARBA" id="ARBA00005582"/>
    </source>
</evidence>
<reference evidence="7 8" key="1">
    <citation type="journal article" date="2014" name="Genome Announc.">
        <title>Draft Genome Sequence of the Antitrypanosomally Active Sponge-Associated Bacterium Actinokineospora sp. Strain EG49.</title>
        <authorList>
            <person name="Harjes J."/>
            <person name="Ryu T."/>
            <person name="Abdelmohsen U.R."/>
            <person name="Moitinho-Silva L."/>
            <person name="Horn H."/>
            <person name="Ravasi T."/>
            <person name="Hentschel U."/>
        </authorList>
    </citation>
    <scope>NUCLEOTIDE SEQUENCE [LARGE SCALE GENOMIC DNA]</scope>
    <source>
        <strain evidence="7 8">EG49</strain>
    </source>
</reference>
<gene>
    <name evidence="7" type="ORF">UO65_5839</name>
</gene>
<dbReference type="InterPro" id="IPR020476">
    <property type="entry name" value="Nudix_hydrolase"/>
</dbReference>
<comment type="similarity">
    <text evidence="2 5">Belongs to the Nudix hydrolase family.</text>
</comment>
<evidence type="ECO:0000313" key="8">
    <source>
        <dbReference type="Proteomes" id="UP000019277"/>
    </source>
</evidence>
<dbReference type="PROSITE" id="PS51462">
    <property type="entry name" value="NUDIX"/>
    <property type="match status" value="1"/>
</dbReference>
<dbReference type="InterPro" id="IPR015797">
    <property type="entry name" value="NUDIX_hydrolase-like_dom_sf"/>
</dbReference>
<accession>W7IQ30</accession>
<name>W7IQ30_9PSEU</name>
<comment type="caution">
    <text evidence="7">The sequence shown here is derived from an EMBL/GenBank/DDBJ whole genome shotgun (WGS) entry which is preliminary data.</text>
</comment>
<evidence type="ECO:0000256" key="4">
    <source>
        <dbReference type="ARBA" id="ARBA00022842"/>
    </source>
</evidence>
<keyword evidence="3 5" id="KW-0378">Hydrolase</keyword>
<evidence type="ECO:0000259" key="6">
    <source>
        <dbReference type="PROSITE" id="PS51462"/>
    </source>
</evidence>
<dbReference type="EMBL" id="AYXG01000227">
    <property type="protein sequence ID" value="EWC58837.1"/>
    <property type="molecule type" value="Genomic_DNA"/>
</dbReference>
<feature type="domain" description="Nudix hydrolase" evidence="6">
    <location>
        <begin position="35"/>
        <end position="168"/>
    </location>
</feature>
<dbReference type="Gene3D" id="3.90.79.10">
    <property type="entry name" value="Nucleoside Triphosphate Pyrophosphohydrolase"/>
    <property type="match status" value="1"/>
</dbReference>
<dbReference type="eggNOG" id="COG1051">
    <property type="taxonomic scope" value="Bacteria"/>
</dbReference>
<dbReference type="GO" id="GO:0016787">
    <property type="term" value="F:hydrolase activity"/>
    <property type="evidence" value="ECO:0007669"/>
    <property type="project" value="UniProtKB-KW"/>
</dbReference>
<sequence>MPKNSHCSTCGAAYPAGAGWPRHCPACGDTAYRNPLPVAVVLLPVTSTGGDALLVVRRDVEPRRGELALPGGYVDFGEAWRDAAARELREETGVAIDPASVDLFGAESAPDGTLLVFGLGPTTAETDLPAPVATAETTGWELLRGPAELAFSLHTAAVARHFARSSTAGPGGGPLGSSG</sequence>
<comment type="cofactor">
    <cofactor evidence="1">
        <name>Mg(2+)</name>
        <dbReference type="ChEBI" id="CHEBI:18420"/>
    </cofactor>
</comment>
<dbReference type="PRINTS" id="PR00502">
    <property type="entry name" value="NUDIXFAMILY"/>
</dbReference>
<keyword evidence="4" id="KW-0460">Magnesium</keyword>
<dbReference type="RefSeq" id="WP_052021909.1">
    <property type="nucleotide sequence ID" value="NZ_AYXG01000227.1"/>
</dbReference>
<dbReference type="InterPro" id="IPR000086">
    <property type="entry name" value="NUDIX_hydrolase_dom"/>
</dbReference>
<dbReference type="STRING" id="909613.UO65_5839"/>
<proteinExistence type="inferred from homology"/>
<dbReference type="SUPFAM" id="SSF55811">
    <property type="entry name" value="Nudix"/>
    <property type="match status" value="1"/>
</dbReference>
<dbReference type="PANTHER" id="PTHR43222:SF12">
    <property type="entry name" value="NUDIX HYDROLASE"/>
    <property type="match status" value="1"/>
</dbReference>
<evidence type="ECO:0000256" key="1">
    <source>
        <dbReference type="ARBA" id="ARBA00001946"/>
    </source>
</evidence>
<evidence type="ECO:0000256" key="3">
    <source>
        <dbReference type="ARBA" id="ARBA00022801"/>
    </source>
</evidence>
<protein>
    <submittedName>
        <fullName evidence="7">Nudix hydrolase family protein</fullName>
    </submittedName>
</protein>
<dbReference type="PROSITE" id="PS00893">
    <property type="entry name" value="NUDIX_BOX"/>
    <property type="match status" value="1"/>
</dbReference>
<evidence type="ECO:0000256" key="5">
    <source>
        <dbReference type="RuleBase" id="RU003476"/>
    </source>
</evidence>
<dbReference type="OrthoDB" id="5417595at2"/>
<dbReference type="AlphaFoldDB" id="W7IQ30"/>
<organism evidence="7 8">
    <name type="scientific">Actinokineospora spheciospongiae</name>
    <dbReference type="NCBI Taxonomy" id="909613"/>
    <lineage>
        <taxon>Bacteria</taxon>
        <taxon>Bacillati</taxon>
        <taxon>Actinomycetota</taxon>
        <taxon>Actinomycetes</taxon>
        <taxon>Pseudonocardiales</taxon>
        <taxon>Pseudonocardiaceae</taxon>
        <taxon>Actinokineospora</taxon>
    </lineage>
</organism>
<dbReference type="PANTHER" id="PTHR43222">
    <property type="entry name" value="NUDIX HYDROLASE 23"/>
    <property type="match status" value="1"/>
</dbReference>
<evidence type="ECO:0000313" key="7">
    <source>
        <dbReference type="EMBL" id="EWC58837.1"/>
    </source>
</evidence>
<dbReference type="InterPro" id="IPR020084">
    <property type="entry name" value="NUDIX_hydrolase_CS"/>
</dbReference>